<dbReference type="PANTHER" id="PTHR33795:SF1">
    <property type="entry name" value="INSERTION ELEMENT IS150 PROTEIN INSJ"/>
    <property type="match status" value="1"/>
</dbReference>
<dbReference type="PANTHER" id="PTHR33795">
    <property type="entry name" value="INSERTION ELEMENT IS150 PROTEIN INSJ"/>
    <property type="match status" value="1"/>
</dbReference>
<dbReference type="SUPFAM" id="SSF48295">
    <property type="entry name" value="TrpR-like"/>
    <property type="match status" value="1"/>
</dbReference>
<dbReference type="InterPro" id="IPR010921">
    <property type="entry name" value="Trp_repressor/repl_initiator"/>
</dbReference>
<proteinExistence type="predicted"/>
<evidence type="ECO:0000313" key="2">
    <source>
        <dbReference type="Proteomes" id="UP000009336"/>
    </source>
</evidence>
<dbReference type="InterPro" id="IPR036388">
    <property type="entry name" value="WH-like_DNA-bd_sf"/>
</dbReference>
<dbReference type="EMBL" id="AKKL01000035">
    <property type="protein sequence ID" value="EKT59620.1"/>
    <property type="molecule type" value="Genomic_DNA"/>
</dbReference>
<dbReference type="eggNOG" id="COG2963">
    <property type="taxonomic scope" value="Bacteria"/>
</dbReference>
<protein>
    <submittedName>
        <fullName evidence="1">Transposase</fullName>
    </submittedName>
</protein>
<organism evidence="1 2">
    <name type="scientific">Providencia burhodogranariea DSM 19968</name>
    <dbReference type="NCBI Taxonomy" id="1141662"/>
    <lineage>
        <taxon>Bacteria</taxon>
        <taxon>Pseudomonadati</taxon>
        <taxon>Pseudomonadota</taxon>
        <taxon>Gammaproteobacteria</taxon>
        <taxon>Enterobacterales</taxon>
        <taxon>Morganellaceae</taxon>
        <taxon>Providencia</taxon>
    </lineage>
</organism>
<dbReference type="AlphaFoldDB" id="K8WTT9"/>
<sequence length="193" mass="22753">MLNHTLEFKLEIIQAYLNDEGGPKILSKKFKINHATIRLWIENYRLHGVDDLKVKTSKQVYSPAFKFCAVQMILNGTSLYEVRRQLDISDRSILRNWLHQYKEQNRGVTINHKCVQRLMKLLGLKSCIRATKYRSYKGQVGRIAKNILKRKFKSKKPNQKWVTDVTQFNVQGEKFYLSPIMDLFNGEIVSYHM</sequence>
<dbReference type="InterPro" id="IPR052057">
    <property type="entry name" value="IS150/IS1296_orfA-like"/>
</dbReference>
<dbReference type="eggNOG" id="COG2801">
    <property type="taxonomic scope" value="Bacteria"/>
</dbReference>
<evidence type="ECO:0000313" key="1">
    <source>
        <dbReference type="EMBL" id="EKT59620.1"/>
    </source>
</evidence>
<dbReference type="PATRIC" id="fig|1141662.3.peg.2668"/>
<dbReference type="InterPro" id="IPR012337">
    <property type="entry name" value="RNaseH-like_sf"/>
</dbReference>
<dbReference type="GO" id="GO:0043565">
    <property type="term" value="F:sequence-specific DNA binding"/>
    <property type="evidence" value="ECO:0007669"/>
    <property type="project" value="InterPro"/>
</dbReference>
<dbReference type="HOGENOM" id="CLU_1407674_0_0_6"/>
<accession>K8WTT9</accession>
<gene>
    <name evidence="1" type="ORF">OOA_13132</name>
</gene>
<comment type="caution">
    <text evidence="1">The sequence shown here is derived from an EMBL/GenBank/DDBJ whole genome shotgun (WGS) entry which is preliminary data.</text>
</comment>
<reference evidence="1 2" key="1">
    <citation type="journal article" date="2012" name="BMC Genomics">
        <title>Comparative genomics of bacteria in the genus Providencia isolated from wild Drosophila melanogaster.</title>
        <authorList>
            <person name="Galac M.R."/>
            <person name="Lazzaro B.P."/>
        </authorList>
    </citation>
    <scope>NUCLEOTIDE SEQUENCE [LARGE SCALE GENOMIC DNA]</scope>
    <source>
        <strain evidence="1 2">DSM 19968</strain>
    </source>
</reference>
<dbReference type="STRING" id="1141662.OOA_13132"/>
<dbReference type="SUPFAM" id="SSF53098">
    <property type="entry name" value="Ribonuclease H-like"/>
    <property type="match status" value="1"/>
</dbReference>
<dbReference type="Gene3D" id="1.10.10.10">
    <property type="entry name" value="Winged helix-like DNA-binding domain superfamily/Winged helix DNA-binding domain"/>
    <property type="match status" value="1"/>
</dbReference>
<keyword evidence="2" id="KW-1185">Reference proteome</keyword>
<name>K8WTT9_9GAMM</name>
<dbReference type="Proteomes" id="UP000009336">
    <property type="component" value="Unassembled WGS sequence"/>
</dbReference>